<feature type="chain" id="PRO_5040393045" description="WAP domain-containing protein" evidence="1">
    <location>
        <begin position="21"/>
        <end position="233"/>
    </location>
</feature>
<reference evidence="2" key="1">
    <citation type="submission" date="2022-11" db="EMBL/GenBank/DDBJ databases">
        <authorList>
            <person name="Kikuchi T."/>
        </authorList>
    </citation>
    <scope>NUCLEOTIDE SEQUENCE</scope>
    <source>
        <strain evidence="2">PS1010</strain>
    </source>
</reference>
<evidence type="ECO:0008006" key="4">
    <source>
        <dbReference type="Google" id="ProtNLM"/>
    </source>
</evidence>
<dbReference type="SMART" id="SM00289">
    <property type="entry name" value="WR1"/>
    <property type="match status" value="2"/>
</dbReference>
<name>A0A9P1MYP7_9PELO</name>
<evidence type="ECO:0000313" key="2">
    <source>
        <dbReference type="EMBL" id="CAI5441026.1"/>
    </source>
</evidence>
<dbReference type="InterPro" id="IPR006150">
    <property type="entry name" value="Cys_repeat_1"/>
</dbReference>
<dbReference type="Proteomes" id="UP001152747">
    <property type="component" value="Unassembled WGS sequence"/>
</dbReference>
<dbReference type="EMBL" id="CANHGI010000002">
    <property type="protein sequence ID" value="CAI5441026.1"/>
    <property type="molecule type" value="Genomic_DNA"/>
</dbReference>
<organism evidence="2 3">
    <name type="scientific">Caenorhabditis angaria</name>
    <dbReference type="NCBI Taxonomy" id="860376"/>
    <lineage>
        <taxon>Eukaryota</taxon>
        <taxon>Metazoa</taxon>
        <taxon>Ecdysozoa</taxon>
        <taxon>Nematoda</taxon>
        <taxon>Chromadorea</taxon>
        <taxon>Rhabditida</taxon>
        <taxon>Rhabditina</taxon>
        <taxon>Rhabditomorpha</taxon>
        <taxon>Rhabditoidea</taxon>
        <taxon>Rhabditidae</taxon>
        <taxon>Peloderinae</taxon>
        <taxon>Caenorhabditis</taxon>
    </lineage>
</organism>
<dbReference type="AlphaFoldDB" id="A0A9P1MYP7"/>
<proteinExistence type="predicted"/>
<accession>A0A9P1MYP7</accession>
<sequence>MRIQIFLLFFWTIFSSKVRTQNLAKPIYQYLKDLCPTGQLPLTGSKTVKTCATICPLGAICYKGICCVQQPQCRHPKFRSSTGFACLPNVKNHCPDNSQCVLSTQEGMSVCCAAKISQEPKKSATRKNAPSPRSEIISTVASEATICPVSHPIIAHDGKSLILCKDCHQGICARFRKSQVEVCCQSSDDICGPGSQVLMDGFVPRDCGKKSCGKGCVLGCHVAKYVDLEINFF</sequence>
<evidence type="ECO:0000313" key="3">
    <source>
        <dbReference type="Proteomes" id="UP001152747"/>
    </source>
</evidence>
<keyword evidence="3" id="KW-1185">Reference proteome</keyword>
<feature type="signal peptide" evidence="1">
    <location>
        <begin position="1"/>
        <end position="20"/>
    </location>
</feature>
<evidence type="ECO:0000256" key="1">
    <source>
        <dbReference type="SAM" id="SignalP"/>
    </source>
</evidence>
<comment type="caution">
    <text evidence="2">The sequence shown here is derived from an EMBL/GenBank/DDBJ whole genome shotgun (WGS) entry which is preliminary data.</text>
</comment>
<protein>
    <recommendedName>
        <fullName evidence="4">WAP domain-containing protein</fullName>
    </recommendedName>
</protein>
<dbReference type="OrthoDB" id="5813682at2759"/>
<keyword evidence="1" id="KW-0732">Signal</keyword>
<gene>
    <name evidence="2" type="ORF">CAMP_LOCUS3663</name>
</gene>